<dbReference type="Pfam" id="PF13231">
    <property type="entry name" value="PMT_2"/>
    <property type="match status" value="1"/>
</dbReference>
<dbReference type="EMBL" id="JAEPLN010000001">
    <property type="protein sequence ID" value="MBO6971565.1"/>
    <property type="molecule type" value="Genomic_DNA"/>
</dbReference>
<dbReference type="PANTHER" id="PTHR33908:SF3">
    <property type="entry name" value="UNDECAPRENYL PHOSPHATE-ALPHA-4-AMINO-4-DEOXY-L-ARABINOSE ARABINOSYL TRANSFERASE"/>
    <property type="match status" value="1"/>
</dbReference>
<feature type="transmembrane region" description="Helical" evidence="8">
    <location>
        <begin position="202"/>
        <end position="225"/>
    </location>
</feature>
<feature type="transmembrane region" description="Helical" evidence="8">
    <location>
        <begin position="6"/>
        <end position="24"/>
    </location>
</feature>
<keyword evidence="4" id="KW-0808">Transferase</keyword>
<feature type="transmembrane region" description="Helical" evidence="8">
    <location>
        <begin position="160"/>
        <end position="190"/>
    </location>
</feature>
<dbReference type="PANTHER" id="PTHR33908">
    <property type="entry name" value="MANNOSYLTRANSFERASE YKCB-RELATED"/>
    <property type="match status" value="1"/>
</dbReference>
<dbReference type="GO" id="GO:0009103">
    <property type="term" value="P:lipopolysaccharide biosynthetic process"/>
    <property type="evidence" value="ECO:0007669"/>
    <property type="project" value="UniProtKB-ARBA"/>
</dbReference>
<evidence type="ECO:0000256" key="3">
    <source>
        <dbReference type="ARBA" id="ARBA00022676"/>
    </source>
</evidence>
<dbReference type="GO" id="GO:0005886">
    <property type="term" value="C:plasma membrane"/>
    <property type="evidence" value="ECO:0007669"/>
    <property type="project" value="UniProtKB-SubCell"/>
</dbReference>
<feature type="transmembrane region" description="Helical" evidence="8">
    <location>
        <begin position="137"/>
        <end position="154"/>
    </location>
</feature>
<evidence type="ECO:0000256" key="6">
    <source>
        <dbReference type="ARBA" id="ARBA00022989"/>
    </source>
</evidence>
<evidence type="ECO:0000256" key="7">
    <source>
        <dbReference type="ARBA" id="ARBA00023136"/>
    </source>
</evidence>
<feature type="transmembrane region" description="Helical" evidence="8">
    <location>
        <begin position="83"/>
        <end position="101"/>
    </location>
</feature>
<dbReference type="GO" id="GO:0016763">
    <property type="term" value="F:pentosyltransferase activity"/>
    <property type="evidence" value="ECO:0007669"/>
    <property type="project" value="TreeGrafter"/>
</dbReference>
<evidence type="ECO:0000313" key="10">
    <source>
        <dbReference type="EMBL" id="MBO6971565.1"/>
    </source>
</evidence>
<comment type="caution">
    <text evidence="10">The sequence shown here is derived from an EMBL/GenBank/DDBJ whole genome shotgun (WGS) entry which is preliminary data.</text>
</comment>
<dbReference type="InterPro" id="IPR038731">
    <property type="entry name" value="RgtA/B/C-like"/>
</dbReference>
<dbReference type="InterPro" id="IPR050297">
    <property type="entry name" value="LipidA_mod_glycosyltrf_83"/>
</dbReference>
<evidence type="ECO:0000259" key="9">
    <source>
        <dbReference type="Pfam" id="PF13231"/>
    </source>
</evidence>
<feature type="domain" description="Glycosyltransferase RgtA/B/C/D-like" evidence="9">
    <location>
        <begin position="63"/>
        <end position="215"/>
    </location>
</feature>
<keyword evidence="5 8" id="KW-0812">Transmembrane</keyword>
<feature type="transmembrane region" description="Helical" evidence="8">
    <location>
        <begin position="334"/>
        <end position="358"/>
    </location>
</feature>
<keyword evidence="3" id="KW-0328">Glycosyltransferase</keyword>
<accession>A0A9D9G0W4</accession>
<keyword evidence="7 8" id="KW-0472">Membrane</keyword>
<feature type="transmembrane region" description="Helical" evidence="8">
    <location>
        <begin position="284"/>
        <end position="301"/>
    </location>
</feature>
<comment type="subcellular location">
    <subcellularLocation>
        <location evidence="1">Cell membrane</location>
        <topology evidence="1">Multi-pass membrane protein</topology>
    </subcellularLocation>
</comment>
<reference evidence="10" key="1">
    <citation type="journal article" date="2021" name="Front. Mar. Sci.">
        <title>Genomes of Diverse Isolates of Prochlorococcus High-Light-Adapted Clade II in the Western Pacific Ocean.</title>
        <authorList>
            <person name="Yan W."/>
            <person name="Feng X."/>
            <person name="Zhang W."/>
            <person name="Nawaz M.Z."/>
            <person name="Luo T."/>
            <person name="Zhang R."/>
            <person name="Jiao N."/>
        </authorList>
    </citation>
    <scope>NUCLEOTIDE SEQUENCE</scope>
    <source>
        <strain evidence="10">CUG1433</strain>
    </source>
</reference>
<evidence type="ECO:0000256" key="1">
    <source>
        <dbReference type="ARBA" id="ARBA00004651"/>
    </source>
</evidence>
<keyword evidence="6 8" id="KW-1133">Transmembrane helix</keyword>
<feature type="transmembrane region" description="Helical" evidence="8">
    <location>
        <begin position="370"/>
        <end position="387"/>
    </location>
</feature>
<protein>
    <submittedName>
        <fullName evidence="10">Glycosyltransferase family 39 protein</fullName>
    </submittedName>
</protein>
<dbReference type="AlphaFoldDB" id="A0A9D9G0W4"/>
<name>A0A9D9G0W4_PROMR</name>
<evidence type="ECO:0000256" key="4">
    <source>
        <dbReference type="ARBA" id="ARBA00022679"/>
    </source>
</evidence>
<proteinExistence type="predicted"/>
<feature type="transmembrane region" description="Helical" evidence="8">
    <location>
        <begin position="307"/>
        <end position="327"/>
    </location>
</feature>
<feature type="transmembrane region" description="Helical" evidence="8">
    <location>
        <begin position="396"/>
        <end position="417"/>
    </location>
</feature>
<feature type="transmembrane region" description="Helical" evidence="8">
    <location>
        <begin position="250"/>
        <end position="272"/>
    </location>
</feature>
<keyword evidence="2" id="KW-1003">Cell membrane</keyword>
<dbReference type="GO" id="GO:0010041">
    <property type="term" value="P:response to iron(III) ion"/>
    <property type="evidence" value="ECO:0007669"/>
    <property type="project" value="TreeGrafter"/>
</dbReference>
<dbReference type="Proteomes" id="UP000668060">
    <property type="component" value="Unassembled WGS sequence"/>
</dbReference>
<sequence>MINRLLKFQFLLKLFVFFPLIFYFGKRSYIAFDEGFYALQARWILDKGNWIIPLWWDEFVLDRTIGLQFLIAKAQEIFGRNTFSVYLPTTVAAILMLFITYKLHEEFFNKKYAIISPLILSTTYLWFDYSHLATQDIIYSCLVTIGIFSLVKIKSKDNKFYILLFGIWIGLSFMMKTFLVFVPLISLFPYLYIKKDLLLSKFFWLGLLIGFIPYLFWAMSINPYLEKNIILYLFDKFNILSNQNTFTNPIYYYLWNIPATFLPWSIFAIIGTVRNIAESKDKKYLLSFFPLILIAILSIFSTKTPYYSLQISSIFALNAYVGIKWLFNSKKYKLFFLFITSKIIPLFTVALTVAYYFFFKDTSYFNFKENTFVIIGLLSFGLSWSFIKNKQSFKEILITLLIGPYLLTSFLLQSGLFTDRSRELREAMEYVTSLDEVKDKVIKVDKSGINNSLSQSKIIRISLLTPKLGKGLEEIDLLNKSELAWSTNSKETKNNNNSYEVIYENDILKPWKLILKK</sequence>
<evidence type="ECO:0000256" key="2">
    <source>
        <dbReference type="ARBA" id="ARBA00022475"/>
    </source>
</evidence>
<organism evidence="10 11">
    <name type="scientific">Prochlorococcus marinus CUG1433</name>
    <dbReference type="NCBI Taxonomy" id="2774506"/>
    <lineage>
        <taxon>Bacteria</taxon>
        <taxon>Bacillati</taxon>
        <taxon>Cyanobacteriota</taxon>
        <taxon>Cyanophyceae</taxon>
        <taxon>Synechococcales</taxon>
        <taxon>Prochlorococcaceae</taxon>
        <taxon>Prochlorococcus</taxon>
    </lineage>
</organism>
<evidence type="ECO:0000313" key="11">
    <source>
        <dbReference type="Proteomes" id="UP000668060"/>
    </source>
</evidence>
<gene>
    <name evidence="10" type="ORF">JJ842_06530</name>
</gene>
<evidence type="ECO:0000256" key="5">
    <source>
        <dbReference type="ARBA" id="ARBA00022692"/>
    </source>
</evidence>
<evidence type="ECO:0000256" key="8">
    <source>
        <dbReference type="SAM" id="Phobius"/>
    </source>
</evidence>